<name>A0ABT0J7E4_9MICO</name>
<feature type="transmembrane region" description="Helical" evidence="1">
    <location>
        <begin position="82"/>
        <end position="101"/>
    </location>
</feature>
<organism evidence="2 3">
    <name type="scientific">Isoptericola peretonis</name>
    <dbReference type="NCBI Taxonomy" id="2918523"/>
    <lineage>
        <taxon>Bacteria</taxon>
        <taxon>Bacillati</taxon>
        <taxon>Actinomycetota</taxon>
        <taxon>Actinomycetes</taxon>
        <taxon>Micrococcales</taxon>
        <taxon>Promicromonosporaceae</taxon>
        <taxon>Isoptericola</taxon>
    </lineage>
</organism>
<sequence>MTTAQRPRRGLTVVLVATCAVAWLAALSGRIASSLASHDLLPQVAGWMVWPRGPVVYVRGFGAVLALGLLVWVVLRSARPWWIAAPVITLGMIAALAAPSVPYPGAHALFTAMRPQLVQIPLLTAVAGTEPATHDAALPRPLEPTAVHGYVSTDGAGGVFVPQWAGLVDDAGGFWFTPGTSPAGRDMWGMVCKEPTRLEGDWWVCGMDVQPGGRL</sequence>
<keyword evidence="1" id="KW-0472">Membrane</keyword>
<keyword evidence="3" id="KW-1185">Reference proteome</keyword>
<feature type="transmembrane region" description="Helical" evidence="1">
    <location>
        <begin position="56"/>
        <end position="75"/>
    </location>
</feature>
<evidence type="ECO:0000313" key="2">
    <source>
        <dbReference type="EMBL" id="MCK9795339.1"/>
    </source>
</evidence>
<evidence type="ECO:0000256" key="1">
    <source>
        <dbReference type="SAM" id="Phobius"/>
    </source>
</evidence>
<reference evidence="2 3" key="1">
    <citation type="submission" date="2022-02" db="EMBL/GenBank/DDBJ databases">
        <title>The car tank lid bacteriome: a reservoir of bacteria with potential in bioremediation of fuel.</title>
        <authorList>
            <person name="Vidal-Verdu A."/>
            <person name="Gomez-Martinez D."/>
            <person name="Latorre-Perez A."/>
            <person name="Pereto J."/>
            <person name="Porcar M."/>
        </authorList>
    </citation>
    <scope>NUCLEOTIDE SEQUENCE [LARGE SCALE GENOMIC DNA]</scope>
    <source>
        <strain evidence="2 3">4D.3</strain>
    </source>
</reference>
<accession>A0ABT0J7E4</accession>
<gene>
    <name evidence="2" type="ORF">M1843_16435</name>
</gene>
<dbReference type="EMBL" id="JALQCY010000005">
    <property type="protein sequence ID" value="MCK9795339.1"/>
    <property type="molecule type" value="Genomic_DNA"/>
</dbReference>
<protein>
    <submittedName>
        <fullName evidence="2">Uncharacterized protein</fullName>
    </submittedName>
</protein>
<dbReference type="RefSeq" id="WP_416345189.1">
    <property type="nucleotide sequence ID" value="NZ_JALQCY010000005.1"/>
</dbReference>
<dbReference type="Proteomes" id="UP001651050">
    <property type="component" value="Unassembled WGS sequence"/>
</dbReference>
<proteinExistence type="predicted"/>
<comment type="caution">
    <text evidence="2">The sequence shown here is derived from an EMBL/GenBank/DDBJ whole genome shotgun (WGS) entry which is preliminary data.</text>
</comment>
<keyword evidence="1" id="KW-1133">Transmembrane helix</keyword>
<evidence type="ECO:0000313" key="3">
    <source>
        <dbReference type="Proteomes" id="UP001651050"/>
    </source>
</evidence>
<keyword evidence="1" id="KW-0812">Transmembrane</keyword>